<comment type="caution">
    <text evidence="1">The sequence shown here is derived from an EMBL/GenBank/DDBJ whole genome shotgun (WGS) entry which is preliminary data.</text>
</comment>
<dbReference type="EMBL" id="JBHSAT010000004">
    <property type="protein sequence ID" value="MFC3875833.1"/>
    <property type="molecule type" value="Genomic_DNA"/>
</dbReference>
<sequence>MRFQIKTCYLHLGFMLLLLNCEIGDDNSQNIDSNSNPLLEIFSERFGQDVSHDFIGKIINVNHTPLSNVIISIGDSQAITDNNGVFVIKNATVKERFAYVKAKKNGYFNASRSLIPTSGTNNVSIVMFEKSIRGTTVSGEETTISLFNGASVDLKGAYENSDGVIHSGNINVVLNYLDATNSEIENQMPGMLYAMDNNTEAQILKTYGMLTVELLTDNGEKLNIAAGSTAQITIPLNQSLLANAPNTIPLWHFDETYGIWVEEGIATLEGNSYVGTVSHFSTWNCDVPFDTANLCINLNDNTSNVMSNANNVSSNLEVVLSAPEYGSISGVFDEQGELCLPVPTNVAITLNVNYVGTCTTDTILDQNIGSFSEDSAIDIYIDSIPSQNLISETITGSFLDCDGGPIANGYVQINHDGQDVISTITDGNFETSLLRCAMDNDFSIIGVDFESNESIGPIFYQFSEDNTDVGDISTCSELLEYMNIELEPYFIFPDGYTKSLSIFENLSTDYSFDAQIDNEGNLVIDWVPFSETIEFRLNTCQFDGVGSYPIVYPDGPCAFGNGNDTQIYFSAYYSENILPFQFFSGTIHITSLGEVGEYIEFNITGESFYTFDAIFDTTITGRVLRDQ</sequence>
<evidence type="ECO:0000313" key="1">
    <source>
        <dbReference type="EMBL" id="MFC3875833.1"/>
    </source>
</evidence>
<proteinExistence type="predicted"/>
<gene>
    <name evidence="1" type="ORF">ACFOSX_01200</name>
</gene>
<dbReference type="InterPro" id="IPR008969">
    <property type="entry name" value="CarboxyPept-like_regulatory"/>
</dbReference>
<dbReference type="RefSeq" id="WP_386096195.1">
    <property type="nucleotide sequence ID" value="NZ_JBHSAT010000004.1"/>
</dbReference>
<organism evidence="1 2">
    <name type="scientific">Winogradskyella maritima</name>
    <dbReference type="NCBI Taxonomy" id="1517766"/>
    <lineage>
        <taxon>Bacteria</taxon>
        <taxon>Pseudomonadati</taxon>
        <taxon>Bacteroidota</taxon>
        <taxon>Flavobacteriia</taxon>
        <taxon>Flavobacteriales</taxon>
        <taxon>Flavobacteriaceae</taxon>
        <taxon>Winogradskyella</taxon>
    </lineage>
</organism>
<dbReference type="Proteomes" id="UP001595812">
    <property type="component" value="Unassembled WGS sequence"/>
</dbReference>
<reference evidence="2" key="1">
    <citation type="journal article" date="2019" name="Int. J. Syst. Evol. Microbiol.">
        <title>The Global Catalogue of Microorganisms (GCM) 10K type strain sequencing project: providing services to taxonomists for standard genome sequencing and annotation.</title>
        <authorList>
            <consortium name="The Broad Institute Genomics Platform"/>
            <consortium name="The Broad Institute Genome Sequencing Center for Infectious Disease"/>
            <person name="Wu L."/>
            <person name="Ma J."/>
        </authorList>
    </citation>
    <scope>NUCLEOTIDE SEQUENCE [LARGE SCALE GENOMIC DNA]</scope>
    <source>
        <strain evidence="2">CECT 8979</strain>
    </source>
</reference>
<dbReference type="SUPFAM" id="SSF49464">
    <property type="entry name" value="Carboxypeptidase regulatory domain-like"/>
    <property type="match status" value="1"/>
</dbReference>
<evidence type="ECO:0008006" key="3">
    <source>
        <dbReference type="Google" id="ProtNLM"/>
    </source>
</evidence>
<protein>
    <recommendedName>
        <fullName evidence="3">Carboxypeptidase regulatory-like domain-containing protein</fullName>
    </recommendedName>
</protein>
<accession>A0ABV8ACJ2</accession>
<name>A0ABV8ACJ2_9FLAO</name>
<keyword evidence="2" id="KW-1185">Reference proteome</keyword>
<evidence type="ECO:0000313" key="2">
    <source>
        <dbReference type="Proteomes" id="UP001595812"/>
    </source>
</evidence>